<name>A0A4U8Q128_9FIRM</name>
<dbReference type="PROSITE" id="PS00201">
    <property type="entry name" value="FLAVODOXIN"/>
    <property type="match status" value="1"/>
</dbReference>
<dbReference type="InterPro" id="IPR008254">
    <property type="entry name" value="Flavodoxin/NO_synth"/>
</dbReference>
<evidence type="ECO:0000259" key="1">
    <source>
        <dbReference type="Pfam" id="PF12641"/>
    </source>
</evidence>
<evidence type="ECO:0000313" key="3">
    <source>
        <dbReference type="Proteomes" id="UP000306509"/>
    </source>
</evidence>
<feature type="domain" description="Flavodoxin-like" evidence="1">
    <location>
        <begin position="5"/>
        <end position="165"/>
    </location>
</feature>
<dbReference type="NCBIfam" id="NF045594">
    <property type="entry name" value="flavodox_BilS"/>
    <property type="match status" value="1"/>
</dbReference>
<organism evidence="2 3">
    <name type="scientific">Robinsoniella peoriensis</name>
    <dbReference type="NCBI Taxonomy" id="180332"/>
    <lineage>
        <taxon>Bacteria</taxon>
        <taxon>Bacillati</taxon>
        <taxon>Bacillota</taxon>
        <taxon>Clostridia</taxon>
        <taxon>Lachnospirales</taxon>
        <taxon>Lachnospiraceae</taxon>
        <taxon>Robinsoniella</taxon>
    </lineage>
</organism>
<dbReference type="STRING" id="180332.GCA_000797495_01741"/>
<dbReference type="Proteomes" id="UP000306509">
    <property type="component" value="Unassembled WGS sequence"/>
</dbReference>
<dbReference type="GO" id="GO:0009055">
    <property type="term" value="F:electron transfer activity"/>
    <property type="evidence" value="ECO:0007669"/>
    <property type="project" value="InterPro"/>
</dbReference>
<dbReference type="InterPro" id="IPR029039">
    <property type="entry name" value="Flavoprotein-like_sf"/>
</dbReference>
<proteinExistence type="predicted"/>
<reference evidence="2 3" key="1">
    <citation type="journal article" date="2019" name="Anaerobe">
        <title>Detection of Robinsoniella peoriensis in multiple bone samples of a trauma patient.</title>
        <authorList>
            <person name="Schrottner P."/>
            <person name="Hartwich K."/>
            <person name="Bunk B."/>
            <person name="Schober I."/>
            <person name="Helbig S."/>
            <person name="Rudolph W.W."/>
            <person name="Gunzer F."/>
        </authorList>
    </citation>
    <scope>NUCLEOTIDE SEQUENCE [LARGE SCALE GENOMIC DNA]</scope>
    <source>
        <strain evidence="2 3">DSM 106044</strain>
    </source>
</reference>
<dbReference type="RefSeq" id="WP_138004086.1">
    <property type="nucleotide sequence ID" value="NZ_JBHTNY010000019.1"/>
</dbReference>
<dbReference type="GO" id="GO:0016651">
    <property type="term" value="F:oxidoreductase activity, acting on NAD(P)H"/>
    <property type="evidence" value="ECO:0007669"/>
    <property type="project" value="UniProtKB-ARBA"/>
</dbReference>
<dbReference type="InterPro" id="IPR001226">
    <property type="entry name" value="Flavodoxin_CS"/>
</dbReference>
<protein>
    <submittedName>
        <fullName evidence="2">Flavodoxin</fullName>
    </submittedName>
</protein>
<dbReference type="AlphaFoldDB" id="A0A4U8Q128"/>
<keyword evidence="3" id="KW-1185">Reference proteome</keyword>
<dbReference type="EMBL" id="QGQD01000107">
    <property type="protein sequence ID" value="TLC97968.1"/>
    <property type="molecule type" value="Genomic_DNA"/>
</dbReference>
<dbReference type="SUPFAM" id="SSF52218">
    <property type="entry name" value="Flavoproteins"/>
    <property type="match status" value="1"/>
</dbReference>
<evidence type="ECO:0000313" key="2">
    <source>
        <dbReference type="EMBL" id="TLC97968.1"/>
    </source>
</evidence>
<dbReference type="Gene3D" id="3.40.50.360">
    <property type="match status" value="1"/>
</dbReference>
<sequence>MKVSILYDSQTGNTKMLADTIYNSVRNLVDVMFCGNAVDAKSDEITDSEIIFLGFWTDKGQCSDKLKGVLPMLGGKKIALFGTAGFEGSEEYFQKILSGVKAALPQDCQVAGNYMCTGQMPVSVRKRYEGMQEKGMPQADALIRNFDQALGHPDEEDLNGVKKFALSMIRS</sequence>
<dbReference type="Pfam" id="PF12641">
    <property type="entry name" value="Flavodoxin_3"/>
    <property type="match status" value="1"/>
</dbReference>
<accession>A0A4U8Q128</accession>
<gene>
    <name evidence="2" type="ORF">DSM106044_05336</name>
</gene>
<dbReference type="GO" id="GO:0010181">
    <property type="term" value="F:FMN binding"/>
    <property type="evidence" value="ECO:0007669"/>
    <property type="project" value="InterPro"/>
</dbReference>
<dbReference type="InterPro" id="IPR054633">
    <property type="entry name" value="BilS"/>
</dbReference>
<comment type="caution">
    <text evidence="2">The sequence shown here is derived from an EMBL/GenBank/DDBJ whole genome shotgun (WGS) entry which is preliminary data.</text>
</comment>